<dbReference type="Pfam" id="PF07676">
    <property type="entry name" value="PD40"/>
    <property type="match status" value="2"/>
</dbReference>
<dbReference type="InterPro" id="IPR036737">
    <property type="entry name" value="OmpA-like_sf"/>
</dbReference>
<dbReference type="Gene3D" id="3.30.1330.60">
    <property type="entry name" value="OmpA-like domain"/>
    <property type="match status" value="1"/>
</dbReference>
<comment type="caution">
    <text evidence="3">The sequence shown here is derived from an EMBL/GenBank/DDBJ whole genome shotgun (WGS) entry which is preliminary data.</text>
</comment>
<sequence>MAATTWHIALTFGSDFDCETMNVAKILFSGALVMGSSLVAQAQHAVWASKVVAVSSQKTDGKEPFSPEKVLGEPNAIPLGQASDEAWIPKKSGNSESIEIRFSKSLIAKQVTVVENFNPGSITKIELVDTRGTNHQVYENNSPGPIPEQFRTLQATFAAGTYRTIGVIVTMNTKAVNGVNQIDAIGIADVVDTMVKKEFKNDESAVSFDSAMVNLGPTVNSKYVDTHPVISPDGRSLFFARQESPQNSGGANDAQDVWVSSLGNAERKAWSQAKNIGSPINTPNDPNGVASVSANGQQLLVIGVYQADGTIVPKGASLTRRTTTGWTKPEKVEIEDYYNDDAENVDFFLATSGNIMLMAVDRKDGQGEQDLYVSFLNKASKSWSRPRNLGPTVNTKKADFAPFLAADGKTLYFASEGLGGYGKSDIFYSKRLDDSWTKWSKPRNLGSTVNSPDFDAYYTVSAAGEDAYLVSARNGTAGSKDIFRITLTPTFRPEVVTLVRGRVLDASSKKPVAATIRYENLLTGEEIGVAETSPIDGSYTIVLPSGTQYGYRAEAKDYLAESDNLDVTDRQKYSEVNQDLYLVPFAVGQAIKLNNIFFAQSKYYLRENSYPELLRLVAILKDYPQVEIKLEGHTDNQGDPQLNVKLSLDRVNEVKKYLVQKGISGNRISTEGFGGSKPVGSNDQEETRKLNRRVEFRITKK</sequence>
<feature type="domain" description="OmpA-like" evidence="2">
    <location>
        <begin position="585"/>
        <end position="701"/>
    </location>
</feature>
<dbReference type="SUPFAM" id="SSF103088">
    <property type="entry name" value="OmpA-like"/>
    <property type="match status" value="1"/>
</dbReference>
<gene>
    <name evidence="3" type="ORF">CDA63_02460</name>
</gene>
<dbReference type="InterPro" id="IPR050330">
    <property type="entry name" value="Bact_OuterMem_StrucFunc"/>
</dbReference>
<evidence type="ECO:0000259" key="2">
    <source>
        <dbReference type="PROSITE" id="PS51123"/>
    </source>
</evidence>
<dbReference type="Proteomes" id="UP000197277">
    <property type="component" value="Unassembled WGS sequence"/>
</dbReference>
<dbReference type="OrthoDB" id="1488841at2"/>
<proteinExistence type="predicted"/>
<dbReference type="GO" id="GO:0016020">
    <property type="term" value="C:membrane"/>
    <property type="evidence" value="ECO:0007669"/>
    <property type="project" value="UniProtKB-UniRule"/>
</dbReference>
<dbReference type="PROSITE" id="PS51123">
    <property type="entry name" value="OMPA_2"/>
    <property type="match status" value="1"/>
</dbReference>
<dbReference type="InterPro" id="IPR011659">
    <property type="entry name" value="WD40"/>
</dbReference>
<dbReference type="InterPro" id="IPR058897">
    <property type="entry name" value="PAPPA_SD_C"/>
</dbReference>
<dbReference type="SUPFAM" id="SSF82171">
    <property type="entry name" value="DPP6 N-terminal domain-like"/>
    <property type="match status" value="1"/>
</dbReference>
<name>A0A246FPJ9_9BACT</name>
<evidence type="ECO:0000256" key="1">
    <source>
        <dbReference type="PROSITE-ProRule" id="PRU00473"/>
    </source>
</evidence>
<organism evidence="3 4">
    <name type="scientific">Hymenobacter amundsenii</name>
    <dbReference type="NCBI Taxonomy" id="2006685"/>
    <lineage>
        <taxon>Bacteria</taxon>
        <taxon>Pseudomonadati</taxon>
        <taxon>Bacteroidota</taxon>
        <taxon>Cytophagia</taxon>
        <taxon>Cytophagales</taxon>
        <taxon>Hymenobacteraceae</taxon>
        <taxon>Hymenobacter</taxon>
    </lineage>
</organism>
<dbReference type="Pfam" id="PF25900">
    <property type="entry name" value="PAPPA"/>
    <property type="match status" value="1"/>
</dbReference>
<dbReference type="PANTHER" id="PTHR30329">
    <property type="entry name" value="STATOR ELEMENT OF FLAGELLAR MOTOR COMPLEX"/>
    <property type="match status" value="1"/>
</dbReference>
<dbReference type="AlphaFoldDB" id="A0A246FPJ9"/>
<evidence type="ECO:0000313" key="4">
    <source>
        <dbReference type="Proteomes" id="UP000197277"/>
    </source>
</evidence>
<dbReference type="Pfam" id="PF00691">
    <property type="entry name" value="OmpA"/>
    <property type="match status" value="1"/>
</dbReference>
<keyword evidence="1" id="KW-0472">Membrane</keyword>
<dbReference type="InterPro" id="IPR006665">
    <property type="entry name" value="OmpA-like"/>
</dbReference>
<keyword evidence="4" id="KW-1185">Reference proteome</keyword>
<protein>
    <recommendedName>
        <fullName evidence="2">OmpA-like domain-containing protein</fullName>
    </recommendedName>
</protein>
<dbReference type="CDD" id="cd07185">
    <property type="entry name" value="OmpA_C-like"/>
    <property type="match status" value="1"/>
</dbReference>
<dbReference type="EMBL" id="NIRR01000002">
    <property type="protein sequence ID" value="OWP64640.1"/>
    <property type="molecule type" value="Genomic_DNA"/>
</dbReference>
<accession>A0A246FPJ9</accession>
<dbReference type="PANTHER" id="PTHR30329:SF21">
    <property type="entry name" value="LIPOPROTEIN YIAD-RELATED"/>
    <property type="match status" value="1"/>
</dbReference>
<evidence type="ECO:0000313" key="3">
    <source>
        <dbReference type="EMBL" id="OWP64640.1"/>
    </source>
</evidence>
<reference evidence="3 4" key="1">
    <citation type="submission" date="2017-06" db="EMBL/GenBank/DDBJ databases">
        <title>Hymenobacter amundsenii sp. nov. isolated from regoliths in Antarctica.</title>
        <authorList>
            <person name="Sedlacek I."/>
            <person name="Kralova S."/>
            <person name="Pantucek R."/>
            <person name="Svec P."/>
            <person name="Holochova P."/>
            <person name="Stankova E."/>
            <person name="Vrbovska V."/>
            <person name="Busse H.-J."/>
        </authorList>
    </citation>
    <scope>NUCLEOTIDE SEQUENCE [LARGE SCALE GENOMIC DNA]</scope>
    <source>
        <strain evidence="3 4">CCM 8682</strain>
    </source>
</reference>
<dbReference type="Gene3D" id="2.60.40.1120">
    <property type="entry name" value="Carboxypeptidase-like, regulatory domain"/>
    <property type="match status" value="1"/>
</dbReference>